<protein>
    <submittedName>
        <fullName evidence="2">Uncharacterized protein</fullName>
    </submittedName>
</protein>
<dbReference type="Proteomes" id="UP000269721">
    <property type="component" value="Unassembled WGS sequence"/>
</dbReference>
<keyword evidence="3" id="KW-1185">Reference proteome</keyword>
<proteinExistence type="predicted"/>
<evidence type="ECO:0000256" key="1">
    <source>
        <dbReference type="SAM" id="Phobius"/>
    </source>
</evidence>
<feature type="transmembrane region" description="Helical" evidence="1">
    <location>
        <begin position="67"/>
        <end position="83"/>
    </location>
</feature>
<dbReference type="EMBL" id="KZ996231">
    <property type="protein sequence ID" value="RKO89195.1"/>
    <property type="molecule type" value="Genomic_DNA"/>
</dbReference>
<dbReference type="AlphaFoldDB" id="A0A4P9WC26"/>
<keyword evidence="1" id="KW-1133">Transmembrane helix</keyword>
<keyword evidence="1" id="KW-0812">Transmembrane</keyword>
<evidence type="ECO:0000313" key="3">
    <source>
        <dbReference type="Proteomes" id="UP000269721"/>
    </source>
</evidence>
<organism evidence="2 3">
    <name type="scientific">Blyttiomyces helicus</name>
    <dbReference type="NCBI Taxonomy" id="388810"/>
    <lineage>
        <taxon>Eukaryota</taxon>
        <taxon>Fungi</taxon>
        <taxon>Fungi incertae sedis</taxon>
        <taxon>Chytridiomycota</taxon>
        <taxon>Chytridiomycota incertae sedis</taxon>
        <taxon>Chytridiomycetes</taxon>
        <taxon>Chytridiomycetes incertae sedis</taxon>
        <taxon>Blyttiomyces</taxon>
    </lineage>
</organism>
<name>A0A4P9WC26_9FUNG</name>
<accession>A0A4P9WC26</accession>
<gene>
    <name evidence="2" type="ORF">BDK51DRAFT_46901</name>
</gene>
<dbReference type="OrthoDB" id="2125748at2759"/>
<sequence length="117" mass="12674">MALPIIRAAIRTAPTTAIRLAAPARAQSTSVFARDNLVKFVPNVKFTPETTLGDLHEGLYVKYRYRLAYVAIGWTGLLYYLFWNPCVLFFGVEGRGEGGGAEGGGGWVCCGGTANER</sequence>
<keyword evidence="1" id="KW-0472">Membrane</keyword>
<reference evidence="3" key="1">
    <citation type="journal article" date="2018" name="Nat. Microbiol.">
        <title>Leveraging single-cell genomics to expand the fungal tree of life.</title>
        <authorList>
            <person name="Ahrendt S.R."/>
            <person name="Quandt C.A."/>
            <person name="Ciobanu D."/>
            <person name="Clum A."/>
            <person name="Salamov A."/>
            <person name="Andreopoulos B."/>
            <person name="Cheng J.F."/>
            <person name="Woyke T."/>
            <person name="Pelin A."/>
            <person name="Henrissat B."/>
            <person name="Reynolds N.K."/>
            <person name="Benny G.L."/>
            <person name="Smith M.E."/>
            <person name="James T.Y."/>
            <person name="Grigoriev I.V."/>
        </authorList>
    </citation>
    <scope>NUCLEOTIDE SEQUENCE [LARGE SCALE GENOMIC DNA]</scope>
</reference>
<evidence type="ECO:0000313" key="2">
    <source>
        <dbReference type="EMBL" id="RKO89195.1"/>
    </source>
</evidence>